<dbReference type="AlphaFoldDB" id="A0A381WHL5"/>
<dbReference type="GO" id="GO:0005524">
    <property type="term" value="F:ATP binding"/>
    <property type="evidence" value="ECO:0007669"/>
    <property type="project" value="UniProtKB-KW"/>
</dbReference>
<gene>
    <name evidence="8" type="ORF">METZ01_LOCUS104452</name>
</gene>
<feature type="non-terminal residue" evidence="8">
    <location>
        <position position="185"/>
    </location>
</feature>
<dbReference type="InterPro" id="IPR002319">
    <property type="entry name" value="Phenylalanyl-tRNA_Synthase"/>
</dbReference>
<dbReference type="Pfam" id="PF02912">
    <property type="entry name" value="Phe_tRNA-synt_N"/>
    <property type="match status" value="1"/>
</dbReference>
<name>A0A381WHL5_9ZZZZ</name>
<dbReference type="GO" id="GO:0005737">
    <property type="term" value="C:cytoplasm"/>
    <property type="evidence" value="ECO:0007669"/>
    <property type="project" value="InterPro"/>
</dbReference>
<dbReference type="SUPFAM" id="SSF46589">
    <property type="entry name" value="tRNA-binding arm"/>
    <property type="match status" value="1"/>
</dbReference>
<keyword evidence="3" id="KW-0067">ATP-binding</keyword>
<dbReference type="GO" id="GO:0000049">
    <property type="term" value="F:tRNA binding"/>
    <property type="evidence" value="ECO:0007669"/>
    <property type="project" value="InterPro"/>
</dbReference>
<proteinExistence type="predicted"/>
<reference evidence="8" key="1">
    <citation type="submission" date="2018-05" db="EMBL/GenBank/DDBJ databases">
        <authorList>
            <person name="Lanie J.A."/>
            <person name="Ng W.-L."/>
            <person name="Kazmierczak K.M."/>
            <person name="Andrzejewski T.M."/>
            <person name="Davidsen T.M."/>
            <person name="Wayne K.J."/>
            <person name="Tettelin H."/>
            <person name="Glass J.I."/>
            <person name="Rusch D."/>
            <person name="Podicherti R."/>
            <person name="Tsui H.-C.T."/>
            <person name="Winkler M.E."/>
        </authorList>
    </citation>
    <scope>NUCLEOTIDE SEQUENCE</scope>
</reference>
<dbReference type="InterPro" id="IPR045864">
    <property type="entry name" value="aa-tRNA-synth_II/BPL/LPL"/>
</dbReference>
<dbReference type="GO" id="GO:0004826">
    <property type="term" value="F:phenylalanine-tRNA ligase activity"/>
    <property type="evidence" value="ECO:0007669"/>
    <property type="project" value="InterPro"/>
</dbReference>
<dbReference type="SUPFAM" id="SSF55681">
    <property type="entry name" value="Class II aaRS and biotin synthetases"/>
    <property type="match status" value="1"/>
</dbReference>
<protein>
    <recommendedName>
        <fullName evidence="9">Phenylalanine--tRNA ligase</fullName>
    </recommendedName>
</protein>
<keyword evidence="2" id="KW-0547">Nucleotide-binding</keyword>
<evidence type="ECO:0000256" key="3">
    <source>
        <dbReference type="ARBA" id="ARBA00022840"/>
    </source>
</evidence>
<dbReference type="Pfam" id="PF01409">
    <property type="entry name" value="tRNA-synt_2d"/>
    <property type="match status" value="1"/>
</dbReference>
<dbReference type="GO" id="GO:0006432">
    <property type="term" value="P:phenylalanyl-tRNA aminoacylation"/>
    <property type="evidence" value="ECO:0007669"/>
    <property type="project" value="InterPro"/>
</dbReference>
<evidence type="ECO:0000256" key="2">
    <source>
        <dbReference type="ARBA" id="ARBA00022741"/>
    </source>
</evidence>
<keyword evidence="4" id="KW-0648">Protein biosynthesis</keyword>
<evidence type="ECO:0000256" key="5">
    <source>
        <dbReference type="ARBA" id="ARBA00023146"/>
    </source>
</evidence>
<evidence type="ECO:0000313" key="8">
    <source>
        <dbReference type="EMBL" id="SVA51598.1"/>
    </source>
</evidence>
<evidence type="ECO:0000256" key="4">
    <source>
        <dbReference type="ARBA" id="ARBA00022917"/>
    </source>
</evidence>
<organism evidence="8">
    <name type="scientific">marine metagenome</name>
    <dbReference type="NCBI Taxonomy" id="408172"/>
    <lineage>
        <taxon>unclassified sequences</taxon>
        <taxon>metagenomes</taxon>
        <taxon>ecological metagenomes</taxon>
    </lineage>
</organism>
<evidence type="ECO:0008006" key="9">
    <source>
        <dbReference type="Google" id="ProtNLM"/>
    </source>
</evidence>
<keyword evidence="5" id="KW-0030">Aminoacyl-tRNA synthetase</keyword>
<dbReference type="InterPro" id="IPR010978">
    <property type="entry name" value="tRNA-bd_arm"/>
</dbReference>
<feature type="domain" description="Phenylalanyl-tRNA synthetase" evidence="6">
    <location>
        <begin position="98"/>
        <end position="185"/>
    </location>
</feature>
<evidence type="ECO:0000259" key="6">
    <source>
        <dbReference type="Pfam" id="PF01409"/>
    </source>
</evidence>
<evidence type="ECO:0000256" key="1">
    <source>
        <dbReference type="ARBA" id="ARBA00022598"/>
    </source>
</evidence>
<keyword evidence="1" id="KW-0436">Ligase</keyword>
<sequence>MPKNFTNRISTIESEALELLDRTRSENDLEKWRIEILGRRGQITRILRGISELDPDSRQAAGAEANLLKIRLQAAFEKSKARINSDQTVTSTHTDDAIDVTLPGRKVRSGSLHPTTQIVREISNAFSTMGFQVLDGPEVELDAYNFQKLNIPAHHPARDMWNSLWIDRASESGEYPLLLRTHTSP</sequence>
<dbReference type="Gene3D" id="3.30.930.10">
    <property type="entry name" value="Bira Bifunctional Protein, Domain 2"/>
    <property type="match status" value="1"/>
</dbReference>
<evidence type="ECO:0000259" key="7">
    <source>
        <dbReference type="Pfam" id="PF02912"/>
    </source>
</evidence>
<accession>A0A381WHL5</accession>
<dbReference type="InterPro" id="IPR004188">
    <property type="entry name" value="Phe-tRNA_ligase_II_N"/>
</dbReference>
<dbReference type="EMBL" id="UINC01011735">
    <property type="protein sequence ID" value="SVA51598.1"/>
    <property type="molecule type" value="Genomic_DNA"/>
</dbReference>
<feature type="domain" description="Phenylalanine-tRNA ligase class II N-terminal" evidence="7">
    <location>
        <begin position="25"/>
        <end position="85"/>
    </location>
</feature>